<dbReference type="AlphaFoldDB" id="A0AAU8ALS8"/>
<dbReference type="RefSeq" id="WP_353474777.1">
    <property type="nucleotide sequence ID" value="NZ_CP123385.1"/>
</dbReference>
<dbReference type="Pfam" id="PF07087">
    <property type="entry name" value="DUF1353"/>
    <property type="match status" value="1"/>
</dbReference>
<name>A0AAU8ALS8_9RHOB</name>
<evidence type="ECO:0000313" key="1">
    <source>
        <dbReference type="EMBL" id="XCC95910.1"/>
    </source>
</evidence>
<reference evidence="1" key="1">
    <citation type="submission" date="2023-02" db="EMBL/GenBank/DDBJ databases">
        <title>Description and genomic characterization of Salipiger bruguierae sp. nov., isolated from the sediment of mangrove plant Bruguiera sexangula.</title>
        <authorList>
            <person name="Long M."/>
        </authorList>
    </citation>
    <scope>NUCLEOTIDE SEQUENCE</scope>
    <source>
        <strain evidence="1">H15</strain>
    </source>
</reference>
<accession>A0AAU8ALS8</accession>
<protein>
    <submittedName>
        <fullName evidence="1">DUF1353 domain-containing protein</fullName>
    </submittedName>
</protein>
<sequence length="117" mass="12958">MSAYTRLTGWHVPVGGIGFEVSTPVPWELGAIGSGLWIIVPSGTRFDCSVPLFLRWAFDPLDPRYRKASCLHDWLLSVKGWGRVAAGAVFHDALAADGVPLWERLAMWLAVSLYRFA</sequence>
<organism evidence="1">
    <name type="scientific">Alloyangia sp. H15</name>
    <dbReference type="NCBI Taxonomy" id="3029062"/>
    <lineage>
        <taxon>Bacteria</taxon>
        <taxon>Pseudomonadati</taxon>
        <taxon>Pseudomonadota</taxon>
        <taxon>Alphaproteobacteria</taxon>
        <taxon>Rhodobacterales</taxon>
        <taxon>Roseobacteraceae</taxon>
        <taxon>Alloyangia</taxon>
    </lineage>
</organism>
<gene>
    <name evidence="1" type="ORF">PVT71_14505</name>
</gene>
<proteinExistence type="predicted"/>
<dbReference type="EMBL" id="CP123385">
    <property type="protein sequence ID" value="XCC95910.1"/>
    <property type="molecule type" value="Genomic_DNA"/>
</dbReference>
<dbReference type="InterPro" id="IPR010767">
    <property type="entry name" value="Phage_CGC-2007_Cje0229"/>
</dbReference>